<evidence type="ECO:0000313" key="1">
    <source>
        <dbReference type="EMBL" id="KAJ4466993.1"/>
    </source>
</evidence>
<gene>
    <name evidence="1" type="ORF">J3R30DRAFT_3579761</name>
</gene>
<evidence type="ECO:0000313" key="2">
    <source>
        <dbReference type="Proteomes" id="UP001150266"/>
    </source>
</evidence>
<dbReference type="EMBL" id="JAOTPV010000049">
    <property type="protein sequence ID" value="KAJ4466993.1"/>
    <property type="molecule type" value="Genomic_DNA"/>
</dbReference>
<evidence type="ECO:0008006" key="3">
    <source>
        <dbReference type="Google" id="ProtNLM"/>
    </source>
</evidence>
<dbReference type="OrthoDB" id="3265815at2759"/>
<sequence length="290" mass="31995">MSPINVQSNTSPKYVQTTTMNGMCPDLVLKSSNSICFHVHTHVLNSASSNNFKGLAVASNGSIINLTEDSQVLIVILDIIYRSTSAAVDFSPPFSFDILAAAISCLPVYGIDIQAQLDSDRFDTDADVHPLPIFQALHAHATTHALELYILAAQHNMEALAVVASAHLVGFQLVELTDEQAELMGPRFLRRLMLMQTQREEALKRILLQTPYPHPTTPECDALDQKTLTRAWTLTAAYFAWDIQADLPSVALERLLGPLAGHVSCEQCKRSIREQVARIVFEWEAVKGTI</sequence>
<proteinExistence type="predicted"/>
<comment type="caution">
    <text evidence="1">The sequence shown here is derived from an EMBL/GenBank/DDBJ whole genome shotgun (WGS) entry which is preliminary data.</text>
</comment>
<reference evidence="1" key="1">
    <citation type="submission" date="2022-08" db="EMBL/GenBank/DDBJ databases">
        <title>A Global Phylogenomic Analysis of the Shiitake Genus Lentinula.</title>
        <authorList>
            <consortium name="DOE Joint Genome Institute"/>
            <person name="Sierra-Patev S."/>
            <person name="Min B."/>
            <person name="Naranjo-Ortiz M."/>
            <person name="Looney B."/>
            <person name="Konkel Z."/>
            <person name="Slot J.C."/>
            <person name="Sakamoto Y."/>
            <person name="Steenwyk J.L."/>
            <person name="Rokas A."/>
            <person name="Carro J."/>
            <person name="Camarero S."/>
            <person name="Ferreira P."/>
            <person name="Molpeceres G."/>
            <person name="Ruiz-Duenas F.J."/>
            <person name="Serrano A."/>
            <person name="Henrissat B."/>
            <person name="Drula E."/>
            <person name="Hughes K.W."/>
            <person name="Mata J.L."/>
            <person name="Ishikawa N.K."/>
            <person name="Vargas-Isla R."/>
            <person name="Ushijima S."/>
            <person name="Smith C.A."/>
            <person name="Ahrendt S."/>
            <person name="Andreopoulos W."/>
            <person name="He G."/>
            <person name="Labutti K."/>
            <person name="Lipzen A."/>
            <person name="Ng V."/>
            <person name="Riley R."/>
            <person name="Sandor L."/>
            <person name="Barry K."/>
            <person name="Martinez A.T."/>
            <person name="Xiao Y."/>
            <person name="Gibbons J.G."/>
            <person name="Terashima K."/>
            <person name="Grigoriev I.V."/>
            <person name="Hibbett D.S."/>
        </authorList>
    </citation>
    <scope>NUCLEOTIDE SEQUENCE</scope>
    <source>
        <strain evidence="1">JLM2183</strain>
    </source>
</reference>
<protein>
    <recommendedName>
        <fullName evidence="3">BTB domain-containing protein</fullName>
    </recommendedName>
</protein>
<name>A0A9W9DFT7_9AGAR</name>
<organism evidence="1 2">
    <name type="scientific">Lentinula aciculospora</name>
    <dbReference type="NCBI Taxonomy" id="153920"/>
    <lineage>
        <taxon>Eukaryota</taxon>
        <taxon>Fungi</taxon>
        <taxon>Dikarya</taxon>
        <taxon>Basidiomycota</taxon>
        <taxon>Agaricomycotina</taxon>
        <taxon>Agaricomycetes</taxon>
        <taxon>Agaricomycetidae</taxon>
        <taxon>Agaricales</taxon>
        <taxon>Marasmiineae</taxon>
        <taxon>Omphalotaceae</taxon>
        <taxon>Lentinula</taxon>
    </lineage>
</organism>
<accession>A0A9W9DFT7</accession>
<dbReference type="Proteomes" id="UP001150266">
    <property type="component" value="Unassembled WGS sequence"/>
</dbReference>
<keyword evidence="2" id="KW-1185">Reference proteome</keyword>
<dbReference type="AlphaFoldDB" id="A0A9W9DFT7"/>